<dbReference type="PROSITE" id="PS50005">
    <property type="entry name" value="TPR"/>
    <property type="match status" value="2"/>
</dbReference>
<proteinExistence type="predicted"/>
<dbReference type="InterPro" id="IPR038765">
    <property type="entry name" value="Papain-like_cys_pep_sf"/>
</dbReference>
<evidence type="ECO:0000259" key="3">
    <source>
        <dbReference type="SMART" id="SM00460"/>
    </source>
</evidence>
<dbReference type="InterPro" id="IPR036238">
    <property type="entry name" value="Transglutaminase_C_sf"/>
</dbReference>
<feature type="region of interest" description="Disordered" evidence="2">
    <location>
        <begin position="1076"/>
        <end position="1219"/>
    </location>
</feature>
<dbReference type="InterPro" id="IPR002931">
    <property type="entry name" value="Transglutaminase-like"/>
</dbReference>
<feature type="compositionally biased region" description="Acidic residues" evidence="2">
    <location>
        <begin position="1152"/>
        <end position="1164"/>
    </location>
</feature>
<dbReference type="EMBL" id="CAJNOU010000646">
    <property type="protein sequence ID" value="CAF1055471.1"/>
    <property type="molecule type" value="Genomic_DNA"/>
</dbReference>
<dbReference type="InterPro" id="IPR036985">
    <property type="entry name" value="Transglutaminase-like_sf"/>
</dbReference>
<reference evidence="4" key="1">
    <citation type="submission" date="2021-02" db="EMBL/GenBank/DDBJ databases">
        <authorList>
            <person name="Nowell W R."/>
        </authorList>
    </citation>
    <scope>NUCLEOTIDE SEQUENCE</scope>
</reference>
<feature type="compositionally biased region" description="Basic and acidic residues" evidence="2">
    <location>
        <begin position="1131"/>
        <end position="1140"/>
    </location>
</feature>
<evidence type="ECO:0000313" key="5">
    <source>
        <dbReference type="Proteomes" id="UP000663889"/>
    </source>
</evidence>
<feature type="compositionally biased region" description="Basic and acidic residues" evidence="2">
    <location>
        <begin position="1110"/>
        <end position="1119"/>
    </location>
</feature>
<dbReference type="SUPFAM" id="SSF49309">
    <property type="entry name" value="Transglutaminase, two C-terminal domains"/>
    <property type="match status" value="2"/>
</dbReference>
<dbReference type="SMART" id="SM00460">
    <property type="entry name" value="TGc"/>
    <property type="match status" value="1"/>
</dbReference>
<dbReference type="InterPro" id="IPR019734">
    <property type="entry name" value="TPR_rpt"/>
</dbReference>
<feature type="compositionally biased region" description="Basic and acidic residues" evidence="2">
    <location>
        <begin position="1192"/>
        <end position="1219"/>
    </location>
</feature>
<feature type="domain" description="Transglutaminase-like" evidence="3">
    <location>
        <begin position="657"/>
        <end position="750"/>
    </location>
</feature>
<dbReference type="SMART" id="SM00028">
    <property type="entry name" value="TPR"/>
    <property type="match status" value="3"/>
</dbReference>
<feature type="compositionally biased region" description="Basic and acidic residues" evidence="2">
    <location>
        <begin position="1086"/>
        <end position="1100"/>
    </location>
</feature>
<gene>
    <name evidence="4" type="ORF">SEV965_LOCUS13567</name>
</gene>
<dbReference type="Pfam" id="PF01841">
    <property type="entry name" value="Transglut_core"/>
    <property type="match status" value="1"/>
</dbReference>
<dbReference type="Gene3D" id="3.90.260.10">
    <property type="entry name" value="Transglutaminase-like"/>
    <property type="match status" value="1"/>
</dbReference>
<feature type="compositionally biased region" description="Polar residues" evidence="2">
    <location>
        <begin position="1173"/>
        <end position="1189"/>
    </location>
</feature>
<name>A0A814KSY8_9BILA</name>
<dbReference type="InterPro" id="IPR011990">
    <property type="entry name" value="TPR-like_helical_dom_sf"/>
</dbReference>
<dbReference type="SUPFAM" id="SSF54001">
    <property type="entry name" value="Cysteine proteinases"/>
    <property type="match status" value="1"/>
</dbReference>
<keyword evidence="1" id="KW-0802">TPR repeat</keyword>
<evidence type="ECO:0000256" key="1">
    <source>
        <dbReference type="PROSITE-ProRule" id="PRU00339"/>
    </source>
</evidence>
<organism evidence="4 5">
    <name type="scientific">Rotaria sordida</name>
    <dbReference type="NCBI Taxonomy" id="392033"/>
    <lineage>
        <taxon>Eukaryota</taxon>
        <taxon>Metazoa</taxon>
        <taxon>Spiralia</taxon>
        <taxon>Gnathifera</taxon>
        <taxon>Rotifera</taxon>
        <taxon>Eurotatoria</taxon>
        <taxon>Bdelloidea</taxon>
        <taxon>Philodinida</taxon>
        <taxon>Philodinidae</taxon>
        <taxon>Rotaria</taxon>
    </lineage>
</organism>
<comment type="caution">
    <text evidence="4">The sequence shown here is derived from an EMBL/GenBank/DDBJ whole genome shotgun (WGS) entry which is preliminary data.</text>
</comment>
<dbReference type="AlphaFoldDB" id="A0A814KSY8"/>
<dbReference type="Proteomes" id="UP000663889">
    <property type="component" value="Unassembled WGS sequence"/>
</dbReference>
<dbReference type="Gene3D" id="1.25.40.10">
    <property type="entry name" value="Tetratricopeptide repeat domain"/>
    <property type="match status" value="1"/>
</dbReference>
<dbReference type="SUPFAM" id="SSF48452">
    <property type="entry name" value="TPR-like"/>
    <property type="match status" value="1"/>
</dbReference>
<dbReference type="PANTHER" id="PTHR11590">
    <property type="entry name" value="PROTEIN-GLUTAMINE GAMMA-GLUTAMYLTRANSFERASE"/>
    <property type="match status" value="1"/>
</dbReference>
<feature type="repeat" description="TPR" evidence="1">
    <location>
        <begin position="465"/>
        <end position="498"/>
    </location>
</feature>
<feature type="repeat" description="TPR" evidence="1">
    <location>
        <begin position="352"/>
        <end position="385"/>
    </location>
</feature>
<evidence type="ECO:0000313" key="4">
    <source>
        <dbReference type="EMBL" id="CAF1055471.1"/>
    </source>
</evidence>
<protein>
    <recommendedName>
        <fullName evidence="3">Transglutaminase-like domain-containing protein</fullName>
    </recommendedName>
</protein>
<evidence type="ECO:0000256" key="2">
    <source>
        <dbReference type="SAM" id="MobiDB-lite"/>
    </source>
</evidence>
<sequence length="1219" mass="138283">MAALKPLLDAECGTTNPLIKLSQFYTRDNTLVTQDGLIKPATNNFTNANLTGGSNATIDELVNEYHRPIAAPNTFHLEGLLTGLRLADDTIDNTNKHEYEWTTQFLDSLTNDFSSFSTNTKTNNNFSSSMIHPLSNQQIQTSQNIINDFNIQQQQSQWMPWNEQTYIPSTSTFPLNSNSTFLDQQSSTVDTGFDNDTVKAAQNIFALLQETQFAADSEFKDFVENVAGGIGEKSTVDANKQEATGETKDVTVDKWINEFSNDLSNESEWQHDWAADAANLSSLDDQIPRSQSWLRHLMDNDDSYSEYKFSKTNVFLDHSNPFEEGLKRLQAHDIVNAVLLFEAAVQKQPNHVEAWLYLGITQSENEQDGPAICALKKCVELDPKNLQAYITLASCYANEMLTNEALDSLRKWLANNDKYSHLLSNRRSQTTTNEPRLIDELVFEELQELFLQAVSLSTNPNDIDSDLQVCLGVLFHLPGDYDKAAECFNTAVLAKPDLLVEVRPLKKDDKNFSNKQDLTLFLIESDIYFLFNPWNKDDACALSSSEQINEYVMNEHGQIYLGTPNKPLSIPWYFGQFEQSTLLTALALLDQAQLPTQNRIDPSIIIRIISSKICSNPGTNNGIFPSSHDKKIYSSENHGYTSSTSIFKQYILSNCQSLQGGCGNNWQHAAILCSLSRSLGIPCRIVTIYNTACQTDGTQNNDIHWDTKQRPLQKLNSDIICSSHVWNECWMRRHDLPNDEQDWQIVDSTPVQMCDGIRRTGPCSISSLRNGELSFRWDSLFIHSTINGNKLHWIVYPDGYMELLDVQENIIGTKIITRSLNNEFEPEDITKTYKNLKKLSDRNDNLAERTKNDVDIELKISDDIEFGDNIILELNANNKSNEIRTITTALTIFIISSNNQKLIFSHEQPIHILNLEAGKNDNIQLKITPQQYIYYGKQDNIIVKYYIHSLIKETDQTFTRDDNIVFNKNDIIKPILDEDVIETGKPILLGIQIANTLSRQINNGRIYIDGLGINQIVPVNRSFAPKESTILHIKLYPTRIGVSRLYITFISDDVYSSTQIIPLEILHEPIKEQNEPLLKTNTETLSKTDEKVDKQTKENEPISSSNISDQEDKTLKNEEQQQPLKILSTKISDEYPDDRTSNISPTKFDLSSADDDDDVDDIEELNLKKNQDESSPNQNTDSSLPQDLTLSLDKDKISVDSLDGSHDRRHETDNKQQLK</sequence>
<dbReference type="Gene3D" id="2.60.40.10">
    <property type="entry name" value="Immunoglobulins"/>
    <property type="match status" value="1"/>
</dbReference>
<dbReference type="InterPro" id="IPR013783">
    <property type="entry name" value="Ig-like_fold"/>
</dbReference>
<dbReference type="InterPro" id="IPR050779">
    <property type="entry name" value="Transglutaminase"/>
</dbReference>
<accession>A0A814KSY8</accession>
<dbReference type="PANTHER" id="PTHR11590:SF40">
    <property type="entry name" value="HEMOCYTE PROTEIN-GLUTAMINE GAMMA-GLUTAMYLTRANSFERASE-LIKE PROTEIN"/>
    <property type="match status" value="1"/>
</dbReference>
<dbReference type="GO" id="GO:0003810">
    <property type="term" value="F:protein-glutamine gamma-glutamyltransferase activity"/>
    <property type="evidence" value="ECO:0007669"/>
    <property type="project" value="InterPro"/>
</dbReference>